<dbReference type="Proteomes" id="UP000236497">
    <property type="component" value="Unassembled WGS sequence"/>
</dbReference>
<dbReference type="OrthoDB" id="2056809at2"/>
<reference evidence="2 3" key="1">
    <citation type="submission" date="2015-06" db="EMBL/GenBank/DDBJ databases">
        <authorList>
            <person name="Wibberg Daniel"/>
        </authorList>
    </citation>
    <scope>NUCLEOTIDE SEQUENCE [LARGE SCALE GENOMIC DNA]</scope>
    <source>
        <strain evidence="2 3">T3/55T</strain>
    </source>
</reference>
<feature type="region of interest" description="Disordered" evidence="1">
    <location>
        <begin position="22"/>
        <end position="42"/>
    </location>
</feature>
<dbReference type="EMBL" id="CVTD020000017">
    <property type="protein sequence ID" value="CRZ34923.1"/>
    <property type="molecule type" value="Genomic_DNA"/>
</dbReference>
<name>A0A0H5SX49_HERHM</name>
<keyword evidence="3" id="KW-1185">Reference proteome</keyword>
<accession>A0A0H5SX49</accession>
<sequence>MTGNGYVLKVNGNIFPNSLLAPGGYSNTPDRRQDKNSYTDGRGVTHRNILPVKRTTVKIKTKDDLTYGQKLIVQSFFPNRDKVVCEVWNDERNTYQTITAYVPDVEYTIKHIDKDGNFYYNAVEFELIDYGSE</sequence>
<protein>
    <submittedName>
        <fullName evidence="2">Uncharacterized protein</fullName>
    </submittedName>
</protein>
<organism evidence="2 3">
    <name type="scientific">Herbinix hemicellulosilytica</name>
    <dbReference type="NCBI Taxonomy" id="1564487"/>
    <lineage>
        <taxon>Bacteria</taxon>
        <taxon>Bacillati</taxon>
        <taxon>Bacillota</taxon>
        <taxon>Clostridia</taxon>
        <taxon>Lachnospirales</taxon>
        <taxon>Lachnospiraceae</taxon>
        <taxon>Herbinix</taxon>
    </lineage>
</organism>
<dbReference type="RefSeq" id="WP_103203026.1">
    <property type="nucleotide sequence ID" value="NZ_CVTD020000017.1"/>
</dbReference>
<dbReference type="AlphaFoldDB" id="A0A0H5SX49"/>
<evidence type="ECO:0000256" key="1">
    <source>
        <dbReference type="SAM" id="MobiDB-lite"/>
    </source>
</evidence>
<dbReference type="InterPro" id="IPR046557">
    <property type="entry name" value="DUF6711"/>
</dbReference>
<evidence type="ECO:0000313" key="2">
    <source>
        <dbReference type="EMBL" id="CRZ34923.1"/>
    </source>
</evidence>
<evidence type="ECO:0000313" key="3">
    <source>
        <dbReference type="Proteomes" id="UP000236497"/>
    </source>
</evidence>
<proteinExistence type="predicted"/>
<gene>
    <name evidence="2" type="ORF">HHT355_1723</name>
</gene>
<dbReference type="Pfam" id="PF20458">
    <property type="entry name" value="DUF6711"/>
    <property type="match status" value="1"/>
</dbReference>